<dbReference type="InParanoid" id="K1RTD0"/>
<accession>K1RTD0</accession>
<gene>
    <name evidence="1" type="ORF">CGI_10019405</name>
</gene>
<evidence type="ECO:0008006" key="2">
    <source>
        <dbReference type="Google" id="ProtNLM"/>
    </source>
</evidence>
<dbReference type="EMBL" id="JH818336">
    <property type="protein sequence ID" value="EKC37856.1"/>
    <property type="molecule type" value="Genomic_DNA"/>
</dbReference>
<dbReference type="HOGENOM" id="CLU_1972611_0_0_1"/>
<sequence>MIQTKPSKIYVQIGENDISFQSDPFQIVKDIARLVNTFRDIPDLEHVTVGRLFKRYRPRGMSVEGYEIQRTIINLCLQKYFQDDELVAVRSLNGLEECDKEELFDGVHLHKRLHNRYAEEIKKILLE</sequence>
<dbReference type="AlphaFoldDB" id="K1RTD0"/>
<dbReference type="InterPro" id="IPR036514">
    <property type="entry name" value="SGNH_hydro_sf"/>
</dbReference>
<reference evidence="1" key="1">
    <citation type="journal article" date="2012" name="Nature">
        <title>The oyster genome reveals stress adaptation and complexity of shell formation.</title>
        <authorList>
            <person name="Zhang G."/>
            <person name="Fang X."/>
            <person name="Guo X."/>
            <person name="Li L."/>
            <person name="Luo R."/>
            <person name="Xu F."/>
            <person name="Yang P."/>
            <person name="Zhang L."/>
            <person name="Wang X."/>
            <person name="Qi H."/>
            <person name="Xiong Z."/>
            <person name="Que H."/>
            <person name="Xie Y."/>
            <person name="Holland P.W."/>
            <person name="Paps J."/>
            <person name="Zhu Y."/>
            <person name="Wu F."/>
            <person name="Chen Y."/>
            <person name="Wang J."/>
            <person name="Peng C."/>
            <person name="Meng J."/>
            <person name="Yang L."/>
            <person name="Liu J."/>
            <person name="Wen B."/>
            <person name="Zhang N."/>
            <person name="Huang Z."/>
            <person name="Zhu Q."/>
            <person name="Feng Y."/>
            <person name="Mount A."/>
            <person name="Hedgecock D."/>
            <person name="Xu Z."/>
            <person name="Liu Y."/>
            <person name="Domazet-Loso T."/>
            <person name="Du Y."/>
            <person name="Sun X."/>
            <person name="Zhang S."/>
            <person name="Liu B."/>
            <person name="Cheng P."/>
            <person name="Jiang X."/>
            <person name="Li J."/>
            <person name="Fan D."/>
            <person name="Wang W."/>
            <person name="Fu W."/>
            <person name="Wang T."/>
            <person name="Wang B."/>
            <person name="Zhang J."/>
            <person name="Peng Z."/>
            <person name="Li Y."/>
            <person name="Li N."/>
            <person name="Wang J."/>
            <person name="Chen M."/>
            <person name="He Y."/>
            <person name="Tan F."/>
            <person name="Song X."/>
            <person name="Zheng Q."/>
            <person name="Huang R."/>
            <person name="Yang H."/>
            <person name="Du X."/>
            <person name="Chen L."/>
            <person name="Yang M."/>
            <person name="Gaffney P.M."/>
            <person name="Wang S."/>
            <person name="Luo L."/>
            <person name="She Z."/>
            <person name="Ming Y."/>
            <person name="Huang W."/>
            <person name="Zhang S."/>
            <person name="Huang B."/>
            <person name="Zhang Y."/>
            <person name="Qu T."/>
            <person name="Ni P."/>
            <person name="Miao G."/>
            <person name="Wang J."/>
            <person name="Wang Q."/>
            <person name="Steinberg C.E."/>
            <person name="Wang H."/>
            <person name="Li N."/>
            <person name="Qian L."/>
            <person name="Zhang G."/>
            <person name="Li Y."/>
            <person name="Yang H."/>
            <person name="Liu X."/>
            <person name="Wang J."/>
            <person name="Yin Y."/>
            <person name="Wang J."/>
        </authorList>
    </citation>
    <scope>NUCLEOTIDE SEQUENCE [LARGE SCALE GENOMIC DNA]</scope>
    <source>
        <strain evidence="1">05x7-T-G4-1.051#20</strain>
    </source>
</reference>
<protein>
    <recommendedName>
        <fullName evidence="2">SGNH hydrolase-type esterase domain-containing protein</fullName>
    </recommendedName>
</protein>
<organism evidence="1">
    <name type="scientific">Magallana gigas</name>
    <name type="common">Pacific oyster</name>
    <name type="synonym">Crassostrea gigas</name>
    <dbReference type="NCBI Taxonomy" id="29159"/>
    <lineage>
        <taxon>Eukaryota</taxon>
        <taxon>Metazoa</taxon>
        <taxon>Spiralia</taxon>
        <taxon>Lophotrochozoa</taxon>
        <taxon>Mollusca</taxon>
        <taxon>Bivalvia</taxon>
        <taxon>Autobranchia</taxon>
        <taxon>Pteriomorphia</taxon>
        <taxon>Ostreida</taxon>
        <taxon>Ostreoidea</taxon>
        <taxon>Ostreidae</taxon>
        <taxon>Magallana</taxon>
    </lineage>
</organism>
<name>K1RTD0_MAGGI</name>
<evidence type="ECO:0000313" key="1">
    <source>
        <dbReference type="EMBL" id="EKC37856.1"/>
    </source>
</evidence>
<proteinExistence type="predicted"/>
<dbReference type="SUPFAM" id="SSF52266">
    <property type="entry name" value="SGNH hydrolase"/>
    <property type="match status" value="1"/>
</dbReference>
<dbReference type="Gene3D" id="3.40.50.1110">
    <property type="entry name" value="SGNH hydrolase"/>
    <property type="match status" value="1"/>
</dbReference>